<evidence type="ECO:0000313" key="1">
    <source>
        <dbReference type="EMBL" id="MFD0883949.1"/>
    </source>
</evidence>
<dbReference type="EMBL" id="JBHTHX010000094">
    <property type="protein sequence ID" value="MFD0883949.1"/>
    <property type="molecule type" value="Genomic_DNA"/>
</dbReference>
<reference evidence="2" key="1">
    <citation type="journal article" date="2019" name="Int. J. Syst. Evol. Microbiol.">
        <title>The Global Catalogue of Microorganisms (GCM) 10K type strain sequencing project: providing services to taxonomists for standard genome sequencing and annotation.</title>
        <authorList>
            <consortium name="The Broad Institute Genomics Platform"/>
            <consortium name="The Broad Institute Genome Sequencing Center for Infectious Disease"/>
            <person name="Wu L."/>
            <person name="Ma J."/>
        </authorList>
    </citation>
    <scope>NUCLEOTIDE SEQUENCE [LARGE SCALE GENOMIC DNA]</scope>
    <source>
        <strain evidence="2">CCUG 62974</strain>
    </source>
</reference>
<dbReference type="Proteomes" id="UP001597024">
    <property type="component" value="Unassembled WGS sequence"/>
</dbReference>
<keyword evidence="1" id="KW-0378">Hydrolase</keyword>
<dbReference type="GO" id="GO:0016787">
    <property type="term" value="F:hydrolase activity"/>
    <property type="evidence" value="ECO:0007669"/>
    <property type="project" value="UniProtKB-KW"/>
</dbReference>
<dbReference type="SUPFAM" id="SSF56784">
    <property type="entry name" value="HAD-like"/>
    <property type="match status" value="1"/>
</dbReference>
<comment type="caution">
    <text evidence="1">The sequence shown here is derived from an EMBL/GenBank/DDBJ whole genome shotgun (WGS) entry which is preliminary data.</text>
</comment>
<name>A0ABW3DL68_9ACTN</name>
<sequence length="148" mass="15514">MERSAARTAVLTPGIQEMLRACQAGGRPVAVMGYTCPAVMESYLDAHGLRNLVGPVIGREQGRSSARKPIATTLIRQAVEALDTKPSDCALVSRFPEGMFAAEDSGTQAVGVVSKHTKRKHLAVTESAVVVSSLPELADALTAVPTSV</sequence>
<protein>
    <submittedName>
        <fullName evidence="1">HAD family hydrolase</fullName>
        <ecNumber evidence="1">3.-.-.-</ecNumber>
    </submittedName>
</protein>
<keyword evidence="2" id="KW-1185">Reference proteome</keyword>
<proteinExistence type="predicted"/>
<organism evidence="1 2">
    <name type="scientific">Streptosporangium algeriense</name>
    <dbReference type="NCBI Taxonomy" id="1682748"/>
    <lineage>
        <taxon>Bacteria</taxon>
        <taxon>Bacillati</taxon>
        <taxon>Actinomycetota</taxon>
        <taxon>Actinomycetes</taxon>
        <taxon>Streptosporangiales</taxon>
        <taxon>Streptosporangiaceae</taxon>
        <taxon>Streptosporangium</taxon>
    </lineage>
</organism>
<evidence type="ECO:0000313" key="2">
    <source>
        <dbReference type="Proteomes" id="UP001597024"/>
    </source>
</evidence>
<dbReference type="Gene3D" id="3.40.50.1000">
    <property type="entry name" value="HAD superfamily/HAD-like"/>
    <property type="match status" value="1"/>
</dbReference>
<dbReference type="EC" id="3.-.-.-" evidence="1"/>
<gene>
    <name evidence="1" type="ORF">ACFQ08_05180</name>
</gene>
<dbReference type="InterPro" id="IPR036412">
    <property type="entry name" value="HAD-like_sf"/>
</dbReference>
<accession>A0ABW3DL68</accession>
<dbReference type="InterPro" id="IPR023214">
    <property type="entry name" value="HAD_sf"/>
</dbReference>